<evidence type="ECO:0000313" key="4">
    <source>
        <dbReference type="Proteomes" id="UP001141327"/>
    </source>
</evidence>
<evidence type="ECO:0000313" key="3">
    <source>
        <dbReference type="EMBL" id="KAJ4462242.1"/>
    </source>
</evidence>
<gene>
    <name evidence="3" type="ORF">PAPYR_1438</name>
</gene>
<dbReference type="Pfam" id="PF01569">
    <property type="entry name" value="PAP2"/>
    <property type="match status" value="1"/>
</dbReference>
<keyword evidence="4" id="KW-1185">Reference proteome</keyword>
<dbReference type="InterPro" id="IPR036938">
    <property type="entry name" value="PAP2/HPO_sf"/>
</dbReference>
<feature type="transmembrane region" description="Helical" evidence="1">
    <location>
        <begin position="120"/>
        <end position="139"/>
    </location>
</feature>
<evidence type="ECO:0000259" key="2">
    <source>
        <dbReference type="SMART" id="SM00014"/>
    </source>
</evidence>
<organism evidence="3 4">
    <name type="scientific">Paratrimastix pyriformis</name>
    <dbReference type="NCBI Taxonomy" id="342808"/>
    <lineage>
        <taxon>Eukaryota</taxon>
        <taxon>Metamonada</taxon>
        <taxon>Preaxostyla</taxon>
        <taxon>Paratrimastigidae</taxon>
        <taxon>Paratrimastix</taxon>
    </lineage>
</organism>
<name>A0ABQ8UWW1_9EUKA</name>
<accession>A0ABQ8UWW1</accession>
<evidence type="ECO:0000256" key="1">
    <source>
        <dbReference type="SAM" id="Phobius"/>
    </source>
</evidence>
<dbReference type="InterPro" id="IPR000326">
    <property type="entry name" value="PAP2/HPO"/>
</dbReference>
<dbReference type="PANTHER" id="PTHR14969:SF59">
    <property type="entry name" value="DOLICHYLDIPHOSPHATASE"/>
    <property type="match status" value="1"/>
</dbReference>
<sequence>MPSSLSLTHVIYDESSLISLGMAYITLAPLALMICFVPLLLFERGLKFRNTFIFFVGQLLNRVLNTLLKKIFKEERPLLDGSARKDYGWPSDHGQFMAFFTIAFWWWLSQRREVERPLRVLLQVGVVVGTVLVSWSRIYLGYHDWWQVGGGLVVGTLGGYLFVAVARRLVAKRS</sequence>
<feature type="transmembrane region" description="Helical" evidence="1">
    <location>
        <begin position="145"/>
        <end position="166"/>
    </location>
</feature>
<dbReference type="SMART" id="SM00014">
    <property type="entry name" value="acidPPc"/>
    <property type="match status" value="1"/>
</dbReference>
<keyword evidence="1" id="KW-0812">Transmembrane</keyword>
<dbReference type="EMBL" id="JAPMOS010000004">
    <property type="protein sequence ID" value="KAJ4462242.1"/>
    <property type="molecule type" value="Genomic_DNA"/>
</dbReference>
<keyword evidence="1" id="KW-0472">Membrane</keyword>
<dbReference type="Gene3D" id="1.20.144.10">
    <property type="entry name" value="Phosphatidic acid phosphatase type 2/haloperoxidase"/>
    <property type="match status" value="1"/>
</dbReference>
<dbReference type="SUPFAM" id="SSF48317">
    <property type="entry name" value="Acid phosphatase/Vanadium-dependent haloperoxidase"/>
    <property type="match status" value="1"/>
</dbReference>
<keyword evidence="1" id="KW-1133">Transmembrane helix</keyword>
<feature type="transmembrane region" description="Helical" evidence="1">
    <location>
        <begin position="20"/>
        <end position="40"/>
    </location>
</feature>
<comment type="caution">
    <text evidence="3">The sequence shown here is derived from an EMBL/GenBank/DDBJ whole genome shotgun (WGS) entry which is preliminary data.</text>
</comment>
<feature type="domain" description="Phosphatidic acid phosphatase type 2/haloperoxidase" evidence="2">
    <location>
        <begin position="50"/>
        <end position="163"/>
    </location>
</feature>
<reference evidence="3" key="1">
    <citation type="journal article" date="2022" name="bioRxiv">
        <title>Genomics of Preaxostyla Flagellates Illuminates Evolutionary Transitions and the Path Towards Mitochondrial Loss.</title>
        <authorList>
            <person name="Novak L.V.F."/>
            <person name="Treitli S.C."/>
            <person name="Pyrih J."/>
            <person name="Halakuc P."/>
            <person name="Pipaliya S.V."/>
            <person name="Vacek V."/>
            <person name="Brzon O."/>
            <person name="Soukal P."/>
            <person name="Eme L."/>
            <person name="Dacks J.B."/>
            <person name="Karnkowska A."/>
            <person name="Elias M."/>
            <person name="Hampl V."/>
        </authorList>
    </citation>
    <scope>NUCLEOTIDE SEQUENCE</scope>
    <source>
        <strain evidence="3">RCP-MX</strain>
    </source>
</reference>
<protein>
    <submittedName>
        <fullName evidence="3">Pap2 domain protein</fullName>
    </submittedName>
</protein>
<dbReference type="PANTHER" id="PTHR14969">
    <property type="entry name" value="SPHINGOSINE-1-PHOSPHATE PHOSPHOHYDROLASE"/>
    <property type="match status" value="1"/>
</dbReference>
<dbReference type="Proteomes" id="UP001141327">
    <property type="component" value="Unassembled WGS sequence"/>
</dbReference>
<proteinExistence type="predicted"/>